<keyword evidence="4" id="KW-1185">Reference proteome</keyword>
<dbReference type="PRINTS" id="PR00625">
    <property type="entry name" value="JDOMAIN"/>
</dbReference>
<organism evidence="3 4">
    <name type="scientific">Cupriavidus plantarum</name>
    <dbReference type="NCBI Taxonomy" id="942865"/>
    <lineage>
        <taxon>Bacteria</taxon>
        <taxon>Pseudomonadati</taxon>
        <taxon>Pseudomonadota</taxon>
        <taxon>Betaproteobacteria</taxon>
        <taxon>Burkholderiales</taxon>
        <taxon>Burkholderiaceae</taxon>
        <taxon>Cupriavidus</taxon>
    </lineage>
</organism>
<name>A0A316F123_9BURK</name>
<accession>A0A316F123</accession>
<dbReference type="Proteomes" id="UP000245754">
    <property type="component" value="Unassembled WGS sequence"/>
</dbReference>
<dbReference type="PANTHER" id="PTHR24074">
    <property type="entry name" value="CO-CHAPERONE PROTEIN DJLA"/>
    <property type="match status" value="1"/>
</dbReference>
<evidence type="ECO:0000259" key="2">
    <source>
        <dbReference type="PROSITE" id="PS50076"/>
    </source>
</evidence>
<dbReference type="SMART" id="SM00271">
    <property type="entry name" value="DnaJ"/>
    <property type="match status" value="1"/>
</dbReference>
<dbReference type="InterPro" id="IPR036869">
    <property type="entry name" value="J_dom_sf"/>
</dbReference>
<evidence type="ECO:0000313" key="3">
    <source>
        <dbReference type="EMBL" id="PWK37269.1"/>
    </source>
</evidence>
<protein>
    <submittedName>
        <fullName evidence="3">DnaJ-like protein</fullName>
    </submittedName>
</protein>
<dbReference type="Pfam" id="PF00226">
    <property type="entry name" value="DnaJ"/>
    <property type="match status" value="1"/>
</dbReference>
<feature type="domain" description="J" evidence="2">
    <location>
        <begin position="3"/>
        <end position="68"/>
    </location>
</feature>
<dbReference type="EMBL" id="QGGT01000001">
    <property type="protein sequence ID" value="PWK37269.1"/>
    <property type="molecule type" value="Genomic_DNA"/>
</dbReference>
<proteinExistence type="predicted"/>
<feature type="compositionally biased region" description="Low complexity" evidence="1">
    <location>
        <begin position="101"/>
        <end position="116"/>
    </location>
</feature>
<feature type="region of interest" description="Disordered" evidence="1">
    <location>
        <begin position="71"/>
        <end position="200"/>
    </location>
</feature>
<comment type="caution">
    <text evidence="3">The sequence shown here is derived from an EMBL/GenBank/DDBJ whole genome shotgun (WGS) entry which is preliminary data.</text>
</comment>
<feature type="compositionally biased region" description="Basic and acidic residues" evidence="1">
    <location>
        <begin position="117"/>
        <end position="198"/>
    </location>
</feature>
<evidence type="ECO:0000256" key="1">
    <source>
        <dbReference type="SAM" id="MobiDB-lite"/>
    </source>
</evidence>
<evidence type="ECO:0000313" key="4">
    <source>
        <dbReference type="Proteomes" id="UP000245754"/>
    </source>
</evidence>
<dbReference type="PROSITE" id="PS50076">
    <property type="entry name" value="DNAJ_2"/>
    <property type="match status" value="1"/>
</dbReference>
<dbReference type="CDD" id="cd06257">
    <property type="entry name" value="DnaJ"/>
    <property type="match status" value="1"/>
</dbReference>
<reference evidence="3 4" key="1">
    <citation type="submission" date="2018-05" db="EMBL/GenBank/DDBJ databases">
        <title>Genomic Encyclopedia of Type Strains, Phase IV (KMG-V): Genome sequencing to study the core and pangenomes of soil and plant-associated prokaryotes.</title>
        <authorList>
            <person name="Whitman W."/>
        </authorList>
    </citation>
    <scope>NUCLEOTIDE SEQUENCE [LARGE SCALE GENOMIC DNA]</scope>
    <source>
        <strain evidence="3 4">SLV-132</strain>
    </source>
</reference>
<dbReference type="InterPro" id="IPR050817">
    <property type="entry name" value="DjlA_DnaK_co-chaperone"/>
</dbReference>
<dbReference type="AlphaFoldDB" id="A0A316F123"/>
<gene>
    <name evidence="3" type="ORF">C7419_1011151</name>
</gene>
<sequence length="427" mass="47722">MHTHYDNLKVSRDAPFEVIRAAYKSLSQKYHPDRHADGDEANRIMRLINAAYEVLSDPVKREEHDRWIVTQEKLEAQRGRRPAGARPTPGGAGGVPPRPQARPQAQTAQTAQQAQTARERARKAEAAKAEAEKAERAKAEKEREREKERRERERREHEAEQQRRAERASQERRERQRAEDRDRERDSRREDRPIREDGFQPARLSGRSWSVLVYSLAATAIVVLLSDWTPGTSLGASLDTPAANAATEAYSPVAAASAPAAAPAKGSTAATGAVAAAITSSIISTREETRYIRPSLTPKGEPWPERSGYVPGYPVLNTDGLSMVTIDNTRNKFDVFLKLVALDTTRPLPVRTSYVRSGTSFTMENIAPGSYDVRYRSLDTGEIFRSERFDLKEIQEATGTSFAKNILTLYSVEGKARNVSIPEREFP</sequence>
<dbReference type="InterPro" id="IPR001623">
    <property type="entry name" value="DnaJ_domain"/>
</dbReference>
<dbReference type="SUPFAM" id="SSF46565">
    <property type="entry name" value="Chaperone J-domain"/>
    <property type="match status" value="1"/>
</dbReference>
<dbReference type="Gene3D" id="1.10.287.110">
    <property type="entry name" value="DnaJ domain"/>
    <property type="match status" value="1"/>
</dbReference>
<dbReference type="RefSeq" id="WP_258307927.1">
    <property type="nucleotide sequence ID" value="NZ_QGGT01000001.1"/>
</dbReference>